<name>A0AAV3QDR0_LITER</name>
<proteinExistence type="predicted"/>
<dbReference type="Proteomes" id="UP001454036">
    <property type="component" value="Unassembled WGS sequence"/>
</dbReference>
<sequence>MKSHRLSMARRPSPLSAATSFRSIPVIEEEHLRESFDFLRCSNLFIPNINVVLIPKIPHADDLEQELIWGKPDLPLLENLLEGVLYV</sequence>
<evidence type="ECO:0000313" key="1">
    <source>
        <dbReference type="EMBL" id="GAA0160775.1"/>
    </source>
</evidence>
<reference evidence="1 2" key="1">
    <citation type="submission" date="2024-01" db="EMBL/GenBank/DDBJ databases">
        <title>The complete chloroplast genome sequence of Lithospermum erythrorhizon: insights into the phylogenetic relationship among Boraginaceae species and the maternal lineages of purple gromwells.</title>
        <authorList>
            <person name="Okada T."/>
            <person name="Watanabe K."/>
        </authorList>
    </citation>
    <scope>NUCLEOTIDE SEQUENCE [LARGE SCALE GENOMIC DNA]</scope>
</reference>
<dbReference type="EMBL" id="BAABME010003990">
    <property type="protein sequence ID" value="GAA0160775.1"/>
    <property type="molecule type" value="Genomic_DNA"/>
</dbReference>
<evidence type="ECO:0000313" key="2">
    <source>
        <dbReference type="Proteomes" id="UP001454036"/>
    </source>
</evidence>
<dbReference type="AlphaFoldDB" id="A0AAV3QDR0"/>
<accession>A0AAV3QDR0</accession>
<protein>
    <submittedName>
        <fullName evidence="1">Uncharacterized protein</fullName>
    </submittedName>
</protein>
<comment type="caution">
    <text evidence="1">The sequence shown here is derived from an EMBL/GenBank/DDBJ whole genome shotgun (WGS) entry which is preliminary data.</text>
</comment>
<organism evidence="1 2">
    <name type="scientific">Lithospermum erythrorhizon</name>
    <name type="common">Purple gromwell</name>
    <name type="synonym">Lithospermum officinale var. erythrorhizon</name>
    <dbReference type="NCBI Taxonomy" id="34254"/>
    <lineage>
        <taxon>Eukaryota</taxon>
        <taxon>Viridiplantae</taxon>
        <taxon>Streptophyta</taxon>
        <taxon>Embryophyta</taxon>
        <taxon>Tracheophyta</taxon>
        <taxon>Spermatophyta</taxon>
        <taxon>Magnoliopsida</taxon>
        <taxon>eudicotyledons</taxon>
        <taxon>Gunneridae</taxon>
        <taxon>Pentapetalae</taxon>
        <taxon>asterids</taxon>
        <taxon>lamiids</taxon>
        <taxon>Boraginales</taxon>
        <taxon>Boraginaceae</taxon>
        <taxon>Boraginoideae</taxon>
        <taxon>Lithospermeae</taxon>
        <taxon>Lithospermum</taxon>
    </lineage>
</organism>
<keyword evidence="2" id="KW-1185">Reference proteome</keyword>
<gene>
    <name evidence="1" type="ORF">LIER_17253</name>
</gene>